<keyword evidence="3 4" id="KW-0472">Membrane</keyword>
<dbReference type="AlphaFoldDB" id="R7Q625"/>
<keyword evidence="1 4" id="KW-0812">Transmembrane</keyword>
<dbReference type="KEGG" id="ccp:CHC_T00002105001"/>
<dbReference type="OrthoDB" id="73901at2759"/>
<organism evidence="5 6">
    <name type="scientific">Chondrus crispus</name>
    <name type="common">Carrageen Irish moss</name>
    <name type="synonym">Polymorpha crispa</name>
    <dbReference type="NCBI Taxonomy" id="2769"/>
    <lineage>
        <taxon>Eukaryota</taxon>
        <taxon>Rhodophyta</taxon>
        <taxon>Florideophyceae</taxon>
        <taxon>Rhodymeniophycidae</taxon>
        <taxon>Gigartinales</taxon>
        <taxon>Gigartinaceae</taxon>
        <taxon>Chondrus</taxon>
    </lineage>
</organism>
<feature type="transmembrane region" description="Helical" evidence="4">
    <location>
        <begin position="24"/>
        <end position="46"/>
    </location>
</feature>
<dbReference type="InterPro" id="IPR007274">
    <property type="entry name" value="Cop_transporter"/>
</dbReference>
<dbReference type="PANTHER" id="PTHR12483:SF115">
    <property type="entry name" value="COPPER TRANSPORT PROTEIN"/>
    <property type="match status" value="1"/>
</dbReference>
<keyword evidence="4" id="KW-0813">Transport</keyword>
<dbReference type="EMBL" id="HG001640">
    <property type="protein sequence ID" value="CDF33298.1"/>
    <property type="molecule type" value="Genomic_DNA"/>
</dbReference>
<feature type="transmembrane region" description="Helical" evidence="4">
    <location>
        <begin position="80"/>
        <end position="110"/>
    </location>
</feature>
<dbReference type="Pfam" id="PF04145">
    <property type="entry name" value="Ctr"/>
    <property type="match status" value="1"/>
</dbReference>
<comment type="subcellular location">
    <subcellularLocation>
        <location evidence="4">Membrane</location>
        <topology evidence="4">Multi-pass membrane protein</topology>
    </subcellularLocation>
</comment>
<dbReference type="Gramene" id="CDF33298">
    <property type="protein sequence ID" value="CDF33298"/>
    <property type="gene ID" value="CHC_T00002105001"/>
</dbReference>
<dbReference type="RefSeq" id="XP_005713101.1">
    <property type="nucleotide sequence ID" value="XM_005713044.1"/>
</dbReference>
<dbReference type="Proteomes" id="UP000012073">
    <property type="component" value="Unassembled WGS sequence"/>
</dbReference>
<sequence>MFLSTGTKHFTVLFEGADVHTTGAFIGALFASFAFAIIVTLTSQLIRAYEHRVLAKTPPSYVKSILAAVGHGSRQLLHYVAMLIVMTMNVWIILAVVAGHALGWLVYAIFLNAKVSAWLQSKNEGDVDLPNKDVGCDC</sequence>
<keyword evidence="2 4" id="KW-1133">Transmembrane helix</keyword>
<name>R7Q625_CHOCR</name>
<evidence type="ECO:0000256" key="1">
    <source>
        <dbReference type="ARBA" id="ARBA00022692"/>
    </source>
</evidence>
<evidence type="ECO:0000313" key="5">
    <source>
        <dbReference type="EMBL" id="CDF33298.1"/>
    </source>
</evidence>
<keyword evidence="4" id="KW-0186">Copper</keyword>
<dbReference type="PANTHER" id="PTHR12483">
    <property type="entry name" value="SOLUTE CARRIER FAMILY 31 COPPER TRANSPORTERS"/>
    <property type="match status" value="1"/>
</dbReference>
<dbReference type="GO" id="GO:0016020">
    <property type="term" value="C:membrane"/>
    <property type="evidence" value="ECO:0007669"/>
    <property type="project" value="UniProtKB-SubCell"/>
</dbReference>
<accession>R7Q625</accession>
<gene>
    <name evidence="5" type="ORF">CHC_T00002105001</name>
</gene>
<evidence type="ECO:0000313" key="6">
    <source>
        <dbReference type="Proteomes" id="UP000012073"/>
    </source>
</evidence>
<comment type="similarity">
    <text evidence="4">Belongs to the copper transporter (Ctr) (TC 1.A.56) family. SLC31A subfamily.</text>
</comment>
<protein>
    <recommendedName>
        <fullName evidence="4">Copper transport protein</fullName>
    </recommendedName>
</protein>
<evidence type="ECO:0000256" key="2">
    <source>
        <dbReference type="ARBA" id="ARBA00022989"/>
    </source>
</evidence>
<proteinExistence type="inferred from homology"/>
<keyword evidence="4" id="KW-0406">Ion transport</keyword>
<keyword evidence="6" id="KW-1185">Reference proteome</keyword>
<dbReference type="GeneID" id="17320817"/>
<evidence type="ECO:0000256" key="3">
    <source>
        <dbReference type="ARBA" id="ARBA00023136"/>
    </source>
</evidence>
<keyword evidence="4" id="KW-0187">Copper transport</keyword>
<dbReference type="GO" id="GO:0005375">
    <property type="term" value="F:copper ion transmembrane transporter activity"/>
    <property type="evidence" value="ECO:0007669"/>
    <property type="project" value="UniProtKB-UniRule"/>
</dbReference>
<evidence type="ECO:0000256" key="4">
    <source>
        <dbReference type="RuleBase" id="RU367022"/>
    </source>
</evidence>
<reference evidence="6" key="1">
    <citation type="journal article" date="2013" name="Proc. Natl. Acad. Sci. U.S.A.">
        <title>Genome structure and metabolic features in the red seaweed Chondrus crispus shed light on evolution of the Archaeplastida.</title>
        <authorList>
            <person name="Collen J."/>
            <person name="Porcel B."/>
            <person name="Carre W."/>
            <person name="Ball S.G."/>
            <person name="Chaparro C."/>
            <person name="Tonon T."/>
            <person name="Barbeyron T."/>
            <person name="Michel G."/>
            <person name="Noel B."/>
            <person name="Valentin K."/>
            <person name="Elias M."/>
            <person name="Artiguenave F."/>
            <person name="Arun A."/>
            <person name="Aury J.M."/>
            <person name="Barbosa-Neto J.F."/>
            <person name="Bothwell J.H."/>
            <person name="Bouget F.Y."/>
            <person name="Brillet L."/>
            <person name="Cabello-Hurtado F."/>
            <person name="Capella-Gutierrez S."/>
            <person name="Charrier B."/>
            <person name="Cladiere L."/>
            <person name="Cock J.M."/>
            <person name="Coelho S.M."/>
            <person name="Colleoni C."/>
            <person name="Czjzek M."/>
            <person name="Da Silva C."/>
            <person name="Delage L."/>
            <person name="Denoeud F."/>
            <person name="Deschamps P."/>
            <person name="Dittami S.M."/>
            <person name="Gabaldon T."/>
            <person name="Gachon C.M."/>
            <person name="Groisillier A."/>
            <person name="Herve C."/>
            <person name="Jabbari K."/>
            <person name="Katinka M."/>
            <person name="Kloareg B."/>
            <person name="Kowalczyk N."/>
            <person name="Labadie K."/>
            <person name="Leblanc C."/>
            <person name="Lopez P.J."/>
            <person name="McLachlan D.H."/>
            <person name="Meslet-Cladiere L."/>
            <person name="Moustafa A."/>
            <person name="Nehr Z."/>
            <person name="Nyvall Collen P."/>
            <person name="Panaud O."/>
            <person name="Partensky F."/>
            <person name="Poulain J."/>
            <person name="Rensing S.A."/>
            <person name="Rousvoal S."/>
            <person name="Samson G."/>
            <person name="Symeonidi A."/>
            <person name="Weissenbach J."/>
            <person name="Zambounis A."/>
            <person name="Wincker P."/>
            <person name="Boyen C."/>
        </authorList>
    </citation>
    <scope>NUCLEOTIDE SEQUENCE [LARGE SCALE GENOMIC DNA]</scope>
    <source>
        <strain evidence="6">cv. Stackhouse</strain>
    </source>
</reference>